<comment type="similarity">
    <text evidence="1">Belongs to the UPF0065 (bug) family.</text>
</comment>
<proteinExistence type="inferred from homology"/>
<keyword evidence="2" id="KW-0732">Signal</keyword>
<dbReference type="SUPFAM" id="SSF53850">
    <property type="entry name" value="Periplasmic binding protein-like II"/>
    <property type="match status" value="1"/>
</dbReference>
<keyword evidence="4" id="KW-1185">Reference proteome</keyword>
<dbReference type="PANTHER" id="PTHR42928">
    <property type="entry name" value="TRICARBOXYLATE-BINDING PROTEIN"/>
    <property type="match status" value="1"/>
</dbReference>
<dbReference type="Gene3D" id="3.40.190.150">
    <property type="entry name" value="Bordetella uptake gene, domain 1"/>
    <property type="match status" value="1"/>
</dbReference>
<dbReference type="PROSITE" id="PS51318">
    <property type="entry name" value="TAT"/>
    <property type="match status" value="1"/>
</dbReference>
<dbReference type="Gene3D" id="3.40.190.10">
    <property type="entry name" value="Periplasmic binding protein-like II"/>
    <property type="match status" value="1"/>
</dbReference>
<evidence type="ECO:0000313" key="3">
    <source>
        <dbReference type="EMBL" id="MBO1076942.1"/>
    </source>
</evidence>
<protein>
    <submittedName>
        <fullName evidence="3">Tripartite tricarboxylate transporter substrate binding protein</fullName>
    </submittedName>
</protein>
<gene>
    <name evidence="3" type="ORF">IAI60_20230</name>
</gene>
<dbReference type="InterPro" id="IPR006311">
    <property type="entry name" value="TAT_signal"/>
</dbReference>
<dbReference type="EMBL" id="JACTNF010000035">
    <property type="protein sequence ID" value="MBO1076942.1"/>
    <property type="molecule type" value="Genomic_DNA"/>
</dbReference>
<evidence type="ECO:0000256" key="2">
    <source>
        <dbReference type="SAM" id="SignalP"/>
    </source>
</evidence>
<comment type="caution">
    <text evidence="3">The sequence shown here is derived from an EMBL/GenBank/DDBJ whole genome shotgun (WGS) entry which is preliminary data.</text>
</comment>
<sequence>MISRRSLLGCAAAFASPGSVALAQAIEAAEAFPSRPLRLVIPLPPGGGADLLGRLMANSLGKVLGQAVVVDNRAGAGGTIGSRYVAQTRADGYTLLLGYTSSHGINPALLNVPYDAVADFTPVSLLATAPNVLVCNPQFSPNSVAEVVEQARKQPEGVRYASAGIGSSPHLSGVMFDQKAGTRMLHVPYRGNGPALLAVTSGEVELTFASLPSALSLRQNGEVKVLGVTSPERHALMADVPPVADTLPGFDTGQWYAIYAPPNLPQPLLGRLNRATNEALGDPAIAAQIQGEGFEVLGSTPEELRRYTQNEITKWRQLAAETGLRLD</sequence>
<reference evidence="3 4" key="1">
    <citation type="submission" date="2020-09" db="EMBL/GenBank/DDBJ databases">
        <title>Roseomonas.</title>
        <authorList>
            <person name="Zhu W."/>
        </authorList>
    </citation>
    <scope>NUCLEOTIDE SEQUENCE [LARGE SCALE GENOMIC DNA]</scope>
    <source>
        <strain evidence="3 4">1311</strain>
    </source>
</reference>
<organism evidence="3 4">
    <name type="scientific">Roseomonas marmotae</name>
    <dbReference type="NCBI Taxonomy" id="2768161"/>
    <lineage>
        <taxon>Bacteria</taxon>
        <taxon>Pseudomonadati</taxon>
        <taxon>Pseudomonadota</taxon>
        <taxon>Alphaproteobacteria</taxon>
        <taxon>Acetobacterales</taxon>
        <taxon>Roseomonadaceae</taxon>
        <taxon>Roseomonas</taxon>
    </lineage>
</organism>
<accession>A0ABS3KHK5</accession>
<dbReference type="Pfam" id="PF03401">
    <property type="entry name" value="TctC"/>
    <property type="match status" value="1"/>
</dbReference>
<dbReference type="PIRSF" id="PIRSF017082">
    <property type="entry name" value="YflP"/>
    <property type="match status" value="1"/>
</dbReference>
<dbReference type="InterPro" id="IPR042100">
    <property type="entry name" value="Bug_dom1"/>
</dbReference>
<name>A0ABS3KHK5_9PROT</name>
<dbReference type="PANTHER" id="PTHR42928:SF5">
    <property type="entry name" value="BLR1237 PROTEIN"/>
    <property type="match status" value="1"/>
</dbReference>
<dbReference type="RefSeq" id="WP_207450531.1">
    <property type="nucleotide sequence ID" value="NZ_CP061096.1"/>
</dbReference>
<evidence type="ECO:0000313" key="4">
    <source>
        <dbReference type="Proteomes" id="UP001518990"/>
    </source>
</evidence>
<dbReference type="Proteomes" id="UP001518990">
    <property type="component" value="Unassembled WGS sequence"/>
</dbReference>
<feature type="signal peptide" evidence="2">
    <location>
        <begin position="1"/>
        <end position="21"/>
    </location>
</feature>
<feature type="chain" id="PRO_5045127562" evidence="2">
    <location>
        <begin position="22"/>
        <end position="327"/>
    </location>
</feature>
<dbReference type="CDD" id="cd13578">
    <property type="entry name" value="PBP2_Bug27"/>
    <property type="match status" value="1"/>
</dbReference>
<dbReference type="InterPro" id="IPR005064">
    <property type="entry name" value="BUG"/>
</dbReference>
<evidence type="ECO:0000256" key="1">
    <source>
        <dbReference type="ARBA" id="ARBA00006987"/>
    </source>
</evidence>